<dbReference type="SUPFAM" id="SSF52540">
    <property type="entry name" value="P-loop containing nucleoside triphosphate hydrolases"/>
    <property type="match status" value="1"/>
</dbReference>
<dbReference type="PANTHER" id="PTHR11669:SF8">
    <property type="entry name" value="DNA POLYMERASE III SUBUNIT DELTA"/>
    <property type="match status" value="1"/>
</dbReference>
<dbReference type="GO" id="GO:0006261">
    <property type="term" value="P:DNA-templated DNA replication"/>
    <property type="evidence" value="ECO:0007669"/>
    <property type="project" value="TreeGrafter"/>
</dbReference>
<evidence type="ECO:0000313" key="1">
    <source>
        <dbReference type="EMBL" id="CAB4713505.1"/>
    </source>
</evidence>
<accession>A0A6J6QX18</accession>
<name>A0A6J6QX18_9ZZZZ</name>
<gene>
    <name evidence="1" type="ORF">UFOPK2683_00135</name>
    <name evidence="2" type="ORF">UFOPK3605_01157</name>
    <name evidence="3" type="ORF">UFOPK3897_01456</name>
</gene>
<dbReference type="InterPro" id="IPR050238">
    <property type="entry name" value="DNA_Rep/Repair_Clamp_Loader"/>
</dbReference>
<dbReference type="EMBL" id="CAFBMM010000064">
    <property type="protein sequence ID" value="CAB4911693.1"/>
    <property type="molecule type" value="Genomic_DNA"/>
</dbReference>
<evidence type="ECO:0000313" key="3">
    <source>
        <dbReference type="EMBL" id="CAB4986504.1"/>
    </source>
</evidence>
<dbReference type="AlphaFoldDB" id="A0A6J6QX18"/>
<dbReference type="InterPro" id="IPR027417">
    <property type="entry name" value="P-loop_NTPase"/>
</dbReference>
<dbReference type="Gene3D" id="3.40.50.300">
    <property type="entry name" value="P-loop containing nucleotide triphosphate hydrolases"/>
    <property type="match status" value="1"/>
</dbReference>
<sequence>MSAFAEIVGQDRAVGLLLRAIERPVHAYLFVGARGSGVEDAVKAWAAERVAPGDARVADLARRQSHPDVIVFESSSSEMSVAEARELIREVHASPIETDHKVVIVLGADRMSEATANVLLKTLEEPPARSTIVLVAERPDRLLPTVRSRCQRIDFSYLSNDAVRKSLLTLNDERASTEQIEQAVNLAGGRLDRARALIGPLAPVREAFIDAVVSLDGTGASAAVAADELDEVVNRAVAALEETQELEVAQLEREGQDAGYPERVVSSRRKTLVERHKREHRRARTEIWLEGYTAIETWYRDVLVGSSASALVVDRKRSTVSLRAAAEAIDQCRRARQALTRHNASEILNLLRLLVRLGSLSAKG</sequence>
<proteinExistence type="predicted"/>
<dbReference type="PANTHER" id="PTHR11669">
    <property type="entry name" value="REPLICATION FACTOR C / DNA POLYMERASE III GAMMA-TAU SUBUNIT"/>
    <property type="match status" value="1"/>
</dbReference>
<organism evidence="1">
    <name type="scientific">freshwater metagenome</name>
    <dbReference type="NCBI Taxonomy" id="449393"/>
    <lineage>
        <taxon>unclassified sequences</taxon>
        <taxon>metagenomes</taxon>
        <taxon>ecological metagenomes</taxon>
    </lineage>
</organism>
<reference evidence="1" key="1">
    <citation type="submission" date="2020-05" db="EMBL/GenBank/DDBJ databases">
        <authorList>
            <person name="Chiriac C."/>
            <person name="Salcher M."/>
            <person name="Ghai R."/>
            <person name="Kavagutti S V."/>
        </authorList>
    </citation>
    <scope>NUCLEOTIDE SEQUENCE</scope>
</reference>
<protein>
    <submittedName>
        <fullName evidence="1">Unannotated protein</fullName>
    </submittedName>
</protein>
<dbReference type="EMBL" id="CAEZYK010000004">
    <property type="protein sequence ID" value="CAB4713505.1"/>
    <property type="molecule type" value="Genomic_DNA"/>
</dbReference>
<dbReference type="Pfam" id="PF13177">
    <property type="entry name" value="DNA_pol3_delta2"/>
    <property type="match status" value="1"/>
</dbReference>
<dbReference type="EMBL" id="CAFBOF010000048">
    <property type="protein sequence ID" value="CAB4986504.1"/>
    <property type="molecule type" value="Genomic_DNA"/>
</dbReference>
<evidence type="ECO:0000313" key="2">
    <source>
        <dbReference type="EMBL" id="CAB4911693.1"/>
    </source>
</evidence>